<comment type="similarity">
    <text evidence="8">Belongs to the tRNA(Ile)-lysidine synthase family.</text>
</comment>
<dbReference type="SUPFAM" id="SSF56037">
    <property type="entry name" value="PheT/TilS domain"/>
    <property type="match status" value="1"/>
</dbReference>
<dbReference type="SUPFAM" id="SSF52402">
    <property type="entry name" value="Adenine nucleotide alpha hydrolases-like"/>
    <property type="match status" value="1"/>
</dbReference>
<dbReference type="OrthoDB" id="9807403at2"/>
<dbReference type="SUPFAM" id="SSF82829">
    <property type="entry name" value="MesJ substrate recognition domain-like"/>
    <property type="match status" value="1"/>
</dbReference>
<gene>
    <name evidence="8 10" type="primary">tilS</name>
    <name evidence="10" type="ORF">ERW49_00255</name>
</gene>
<name>A0A4Q5KRM1_9GAMM</name>
<evidence type="ECO:0000256" key="7">
    <source>
        <dbReference type="ARBA" id="ARBA00048539"/>
    </source>
</evidence>
<evidence type="ECO:0000256" key="2">
    <source>
        <dbReference type="ARBA" id="ARBA00022490"/>
    </source>
</evidence>
<dbReference type="GO" id="GO:0005737">
    <property type="term" value="C:cytoplasm"/>
    <property type="evidence" value="ECO:0007669"/>
    <property type="project" value="UniProtKB-SubCell"/>
</dbReference>
<feature type="binding site" evidence="8">
    <location>
        <begin position="25"/>
        <end position="30"/>
    </location>
    <ligand>
        <name>ATP</name>
        <dbReference type="ChEBI" id="CHEBI:30616"/>
    </ligand>
</feature>
<keyword evidence="3 8" id="KW-0436">Ligase</keyword>
<comment type="catalytic activity">
    <reaction evidence="7 8">
        <text>cytidine(34) in tRNA(Ile2) + L-lysine + ATP = lysidine(34) in tRNA(Ile2) + AMP + diphosphate + H(+)</text>
        <dbReference type="Rhea" id="RHEA:43744"/>
        <dbReference type="Rhea" id="RHEA-COMP:10625"/>
        <dbReference type="Rhea" id="RHEA-COMP:10670"/>
        <dbReference type="ChEBI" id="CHEBI:15378"/>
        <dbReference type="ChEBI" id="CHEBI:30616"/>
        <dbReference type="ChEBI" id="CHEBI:32551"/>
        <dbReference type="ChEBI" id="CHEBI:33019"/>
        <dbReference type="ChEBI" id="CHEBI:82748"/>
        <dbReference type="ChEBI" id="CHEBI:83665"/>
        <dbReference type="ChEBI" id="CHEBI:456215"/>
        <dbReference type="EC" id="6.3.4.19"/>
    </reaction>
</comment>
<dbReference type="PANTHER" id="PTHR43033:SF1">
    <property type="entry name" value="TRNA(ILE)-LYSIDINE SYNTHASE-RELATED"/>
    <property type="match status" value="1"/>
</dbReference>
<dbReference type="SMART" id="SM00977">
    <property type="entry name" value="TilS_C"/>
    <property type="match status" value="1"/>
</dbReference>
<evidence type="ECO:0000256" key="5">
    <source>
        <dbReference type="ARBA" id="ARBA00022741"/>
    </source>
</evidence>
<dbReference type="InterPro" id="IPR012094">
    <property type="entry name" value="tRNA_Ile_lys_synt"/>
</dbReference>
<feature type="domain" description="Lysidine-tRNA(Ile) synthetase C-terminal" evidence="9">
    <location>
        <begin position="374"/>
        <end position="443"/>
    </location>
</feature>
<dbReference type="Gene3D" id="1.20.59.20">
    <property type="match status" value="1"/>
</dbReference>
<dbReference type="HAMAP" id="MF_01161">
    <property type="entry name" value="tRNA_Ile_lys_synt"/>
    <property type="match status" value="1"/>
</dbReference>
<dbReference type="Pfam" id="PF01171">
    <property type="entry name" value="ATP_bind_3"/>
    <property type="match status" value="1"/>
</dbReference>
<sequence length="449" mass="50857">MLYSQFSSQLASYPVATPHLVVALSGGIDSMVLLRLASIYAKDKQLECIAVHVNHGLSQHAFDWEAVCQVHCDSLSIPLNIERVELVVSAQDSLEEVARKARYKALDKYIQANSLLLTGQHQDDQAETFFLALKRGSGPAGLSSMPSITPLSQGYKCRPLLSVSRAEIEQYAQDNQLEWVEDESNNDTRFDRNFLRHDVVPNLVQRWPSFTSAVSRSAQLCAEQESLLNELLSPKLVEFQNAYQGISILRLIHESPLARNMLLRLWLKQFAIPLPSQAQLGVLWNEVAQAKEDANPTLALGSVQLRRSQGYLYCLPHYEELSKWRSELKDKLLLPDALGKLTLLPVVTEDKAATITSSNQEALLLRAPSENEKVEVRFNVVGLTPHPEARQHSRKMKKLYQEYEVPSWQRTRMPMVFYNDELAAVAGLFVCQKFSGEECELHWHKTEFE</sequence>
<evidence type="ECO:0000256" key="3">
    <source>
        <dbReference type="ARBA" id="ARBA00022598"/>
    </source>
</evidence>
<dbReference type="EMBL" id="SEZJ01000001">
    <property type="protein sequence ID" value="RYU48432.1"/>
    <property type="molecule type" value="Genomic_DNA"/>
</dbReference>
<comment type="function">
    <text evidence="8">Ligates lysine onto the cytidine present at position 34 of the AUA codon-specific tRNA(Ile) that contains the anticodon CAU, in an ATP-dependent manner. Cytidine is converted to lysidine, thus changing the amino acid specificity of the tRNA from methionine to isoleucine.</text>
</comment>
<dbReference type="GeneID" id="56273441"/>
<keyword evidence="6 8" id="KW-0067">ATP-binding</keyword>
<dbReference type="InterPro" id="IPR012796">
    <property type="entry name" value="Lysidine-tRNA-synth_C"/>
</dbReference>
<reference evidence="10 11" key="1">
    <citation type="submission" date="2019-02" db="EMBL/GenBank/DDBJ databases">
        <title>Genome sequences of Aliivibrio finisterrensis strains from farmed Atlantic salmon.</title>
        <authorList>
            <person name="Bowman J.P."/>
        </authorList>
    </citation>
    <scope>NUCLEOTIDE SEQUENCE [LARGE SCALE GENOMIC DNA]</scope>
    <source>
        <strain evidence="10 11">A32</strain>
    </source>
</reference>
<dbReference type="InterPro" id="IPR011063">
    <property type="entry name" value="TilS/TtcA_N"/>
</dbReference>
<dbReference type="InterPro" id="IPR012795">
    <property type="entry name" value="tRNA_Ile_lys_synt_N"/>
</dbReference>
<dbReference type="CDD" id="cd01992">
    <property type="entry name" value="TilS_N"/>
    <property type="match status" value="1"/>
</dbReference>
<dbReference type="GO" id="GO:0006400">
    <property type="term" value="P:tRNA modification"/>
    <property type="evidence" value="ECO:0007669"/>
    <property type="project" value="UniProtKB-UniRule"/>
</dbReference>
<evidence type="ECO:0000256" key="4">
    <source>
        <dbReference type="ARBA" id="ARBA00022694"/>
    </source>
</evidence>
<keyword evidence="2 8" id="KW-0963">Cytoplasm</keyword>
<evidence type="ECO:0000256" key="6">
    <source>
        <dbReference type="ARBA" id="ARBA00022840"/>
    </source>
</evidence>
<dbReference type="GO" id="GO:0005524">
    <property type="term" value="F:ATP binding"/>
    <property type="evidence" value="ECO:0007669"/>
    <property type="project" value="UniProtKB-UniRule"/>
</dbReference>
<dbReference type="AlphaFoldDB" id="A0A4Q5KRM1"/>
<accession>A0A4Q5KRM1</accession>
<dbReference type="InterPro" id="IPR014729">
    <property type="entry name" value="Rossmann-like_a/b/a_fold"/>
</dbReference>
<comment type="caution">
    <text evidence="10">The sequence shown here is derived from an EMBL/GenBank/DDBJ whole genome shotgun (WGS) entry which is preliminary data.</text>
</comment>
<evidence type="ECO:0000259" key="9">
    <source>
        <dbReference type="SMART" id="SM00977"/>
    </source>
</evidence>
<keyword evidence="4 8" id="KW-0819">tRNA processing</keyword>
<organism evidence="10 11">
    <name type="scientific">Aliivibrio finisterrensis</name>
    <dbReference type="NCBI Taxonomy" id="511998"/>
    <lineage>
        <taxon>Bacteria</taxon>
        <taxon>Pseudomonadati</taxon>
        <taxon>Pseudomonadota</taxon>
        <taxon>Gammaproteobacteria</taxon>
        <taxon>Vibrionales</taxon>
        <taxon>Vibrionaceae</taxon>
        <taxon>Aliivibrio</taxon>
    </lineage>
</organism>
<dbReference type="Pfam" id="PF09179">
    <property type="entry name" value="TilS"/>
    <property type="match status" value="1"/>
</dbReference>
<evidence type="ECO:0000256" key="1">
    <source>
        <dbReference type="ARBA" id="ARBA00004496"/>
    </source>
</evidence>
<protein>
    <recommendedName>
        <fullName evidence="8">tRNA(Ile)-lysidine synthase</fullName>
        <ecNumber evidence="8">6.3.4.19</ecNumber>
    </recommendedName>
    <alternativeName>
        <fullName evidence="8">tRNA(Ile)-2-lysyl-cytidine synthase</fullName>
    </alternativeName>
    <alternativeName>
        <fullName evidence="8">tRNA(Ile)-lysidine synthetase</fullName>
    </alternativeName>
</protein>
<dbReference type="RefSeq" id="WP_130085986.1">
    <property type="nucleotide sequence ID" value="NZ_SEZJ01000001.1"/>
</dbReference>
<dbReference type="PANTHER" id="PTHR43033">
    <property type="entry name" value="TRNA(ILE)-LYSIDINE SYNTHASE-RELATED"/>
    <property type="match status" value="1"/>
</dbReference>
<dbReference type="NCBIfam" id="TIGR02433">
    <property type="entry name" value="lysidine_TilS_C"/>
    <property type="match status" value="1"/>
</dbReference>
<dbReference type="GO" id="GO:0032267">
    <property type="term" value="F:tRNA(Ile)-lysidine synthase activity"/>
    <property type="evidence" value="ECO:0007669"/>
    <property type="project" value="UniProtKB-EC"/>
</dbReference>
<evidence type="ECO:0000313" key="11">
    <source>
        <dbReference type="Proteomes" id="UP000293465"/>
    </source>
</evidence>
<keyword evidence="5 8" id="KW-0547">Nucleotide-binding</keyword>
<dbReference type="Proteomes" id="UP000293465">
    <property type="component" value="Unassembled WGS sequence"/>
</dbReference>
<dbReference type="EC" id="6.3.4.19" evidence="8"/>
<evidence type="ECO:0000256" key="8">
    <source>
        <dbReference type="HAMAP-Rule" id="MF_01161"/>
    </source>
</evidence>
<dbReference type="Pfam" id="PF11734">
    <property type="entry name" value="TilS_C"/>
    <property type="match status" value="1"/>
</dbReference>
<comment type="domain">
    <text evidence="8">The N-terminal region contains the highly conserved SGGXDS motif, predicted to be a P-loop motif involved in ATP binding.</text>
</comment>
<evidence type="ECO:0000313" key="10">
    <source>
        <dbReference type="EMBL" id="RYU48432.1"/>
    </source>
</evidence>
<dbReference type="Gene3D" id="3.40.50.620">
    <property type="entry name" value="HUPs"/>
    <property type="match status" value="1"/>
</dbReference>
<proteinExistence type="inferred from homology"/>
<dbReference type="InterPro" id="IPR015262">
    <property type="entry name" value="tRNA_Ile_lys_synt_subst-bd"/>
</dbReference>
<comment type="subcellular location">
    <subcellularLocation>
        <location evidence="1 8">Cytoplasm</location>
    </subcellularLocation>
</comment>
<dbReference type="NCBIfam" id="TIGR02432">
    <property type="entry name" value="lysidine_TilS_N"/>
    <property type="match status" value="1"/>
</dbReference>